<organism evidence="2 3">
    <name type="scientific">Neoaquamicrobium microcysteis</name>
    <dbReference type="NCBI Taxonomy" id="2682781"/>
    <lineage>
        <taxon>Bacteria</taxon>
        <taxon>Pseudomonadati</taxon>
        <taxon>Pseudomonadota</taxon>
        <taxon>Alphaproteobacteria</taxon>
        <taxon>Hyphomicrobiales</taxon>
        <taxon>Phyllobacteriaceae</taxon>
        <taxon>Neoaquamicrobium</taxon>
    </lineage>
</organism>
<comment type="caution">
    <text evidence="2">The sequence shown here is derived from an EMBL/GenBank/DDBJ whole genome shotgun (WGS) entry which is preliminary data.</text>
</comment>
<gene>
    <name evidence="2" type="ORF">FY036_17850</name>
</gene>
<evidence type="ECO:0000313" key="2">
    <source>
        <dbReference type="EMBL" id="TYR30577.1"/>
    </source>
</evidence>
<dbReference type="RefSeq" id="WP_148916113.1">
    <property type="nucleotide sequence ID" value="NZ_VSZS01000066.1"/>
</dbReference>
<evidence type="ECO:0000313" key="3">
    <source>
        <dbReference type="Proteomes" id="UP000323258"/>
    </source>
</evidence>
<keyword evidence="2" id="KW-0808">Transferase</keyword>
<sequence length="353" mass="39035">MQTIAIVDTSICTDNLGDEIIMDAVNAVVWELFPKAYIFRVPSHEALSDRTLGFIGKADFCFIGGTNLLSSDIRPDGLWRLKATDAPHYGAAQTVCLGTGWNDYMPEPTAETRSILKQALSADLTHAVRDNYTRAHLERAGLQTTSTCCPTTWSLTPEHCATIPTKRAPSAVFTLTAWRPDPAADRAFVELLRQRYSKVHFFPQMQDDWEYFRSFGWEDIEVVTPTTEGYTRFLESEDVDFIGTRLHGGIRALQKGRRALILAIDNRAAEIGKDVALPVVDRTATDEIANWIDGGAATAITIPQAAIDRWKAQFTGEGRVPATARLRPPPVQAGAGSRLVRRAKHALGRALRN</sequence>
<feature type="domain" description="Polysaccharide pyruvyl transferase" evidence="1">
    <location>
        <begin position="15"/>
        <end position="266"/>
    </location>
</feature>
<dbReference type="EMBL" id="VSZS01000066">
    <property type="protein sequence ID" value="TYR30577.1"/>
    <property type="molecule type" value="Genomic_DNA"/>
</dbReference>
<reference evidence="2 3" key="1">
    <citation type="submission" date="2019-08" db="EMBL/GenBank/DDBJ databases">
        <authorList>
            <person name="Seo Y.L."/>
        </authorList>
    </citation>
    <scope>NUCLEOTIDE SEQUENCE [LARGE SCALE GENOMIC DNA]</scope>
    <source>
        <strain evidence="2 3">MaA-C15</strain>
    </source>
</reference>
<evidence type="ECO:0000259" key="1">
    <source>
        <dbReference type="Pfam" id="PF04230"/>
    </source>
</evidence>
<dbReference type="InterPro" id="IPR007345">
    <property type="entry name" value="Polysacch_pyruvyl_Trfase"/>
</dbReference>
<keyword evidence="3" id="KW-1185">Reference proteome</keyword>
<dbReference type="Proteomes" id="UP000323258">
    <property type="component" value="Unassembled WGS sequence"/>
</dbReference>
<name>A0A5D4GQD6_9HYPH</name>
<dbReference type="GO" id="GO:0016740">
    <property type="term" value="F:transferase activity"/>
    <property type="evidence" value="ECO:0007669"/>
    <property type="project" value="UniProtKB-KW"/>
</dbReference>
<proteinExistence type="predicted"/>
<dbReference type="AlphaFoldDB" id="A0A5D4GQD6"/>
<dbReference type="Pfam" id="PF04230">
    <property type="entry name" value="PS_pyruv_trans"/>
    <property type="match status" value="1"/>
</dbReference>
<dbReference type="OrthoDB" id="9802987at2"/>
<reference evidence="2 3" key="2">
    <citation type="submission" date="2019-09" db="EMBL/GenBank/DDBJ databases">
        <title>Mesorhizobium sp. MaA-C15 isolated from Microcystis aeruginosa.</title>
        <authorList>
            <person name="Jeong S.E."/>
            <person name="Jin H.M."/>
            <person name="Jeon C.O."/>
        </authorList>
    </citation>
    <scope>NUCLEOTIDE SEQUENCE [LARGE SCALE GENOMIC DNA]</scope>
    <source>
        <strain evidence="2 3">MaA-C15</strain>
    </source>
</reference>
<protein>
    <submittedName>
        <fullName evidence="2">Polysaccharide pyruvyl transferase family protein</fullName>
    </submittedName>
</protein>
<accession>A0A5D4GQD6</accession>